<gene>
    <name evidence="2" type="ORF">GSMUA_24670.1</name>
</gene>
<feature type="region of interest" description="Disordered" evidence="1">
    <location>
        <begin position="116"/>
        <end position="140"/>
    </location>
</feature>
<protein>
    <submittedName>
        <fullName evidence="2">(wild Malaysian banana) hypothetical protein</fullName>
    </submittedName>
</protein>
<dbReference type="EMBL" id="HG996475">
    <property type="protein sequence ID" value="CAG1863161.1"/>
    <property type="molecule type" value="Genomic_DNA"/>
</dbReference>
<reference evidence="2" key="1">
    <citation type="submission" date="2021-03" db="EMBL/GenBank/DDBJ databases">
        <authorList>
            <consortium name="Genoscope - CEA"/>
            <person name="William W."/>
        </authorList>
    </citation>
    <scope>NUCLEOTIDE SEQUENCE</scope>
    <source>
        <strain evidence="2">Doubled-haploid Pahang</strain>
    </source>
</reference>
<organism evidence="2">
    <name type="scientific">Musa acuminata subsp. malaccensis</name>
    <name type="common">Wild banana</name>
    <name type="synonym">Musa malaccensis</name>
    <dbReference type="NCBI Taxonomy" id="214687"/>
    <lineage>
        <taxon>Eukaryota</taxon>
        <taxon>Viridiplantae</taxon>
        <taxon>Streptophyta</taxon>
        <taxon>Embryophyta</taxon>
        <taxon>Tracheophyta</taxon>
        <taxon>Spermatophyta</taxon>
        <taxon>Magnoliopsida</taxon>
        <taxon>Liliopsida</taxon>
        <taxon>Zingiberales</taxon>
        <taxon>Musaceae</taxon>
        <taxon>Musa</taxon>
    </lineage>
</organism>
<name>A0A8D7BBW6_MUSAM</name>
<proteinExistence type="predicted"/>
<sequence length="188" mass="20013">MHAQSKRITNHNVHNLVPFHMLSLSQGGGNGESHGGHPTKVPALVRQRRRRSAVSHLPERVLAVVRRVHGGAEEHHRLAVPPGAEVPHGDVEVVDGRVVDFPADAQAVCRPRIRLRSGHVGDGGQGGGGARDGEPRGDHCQAAPVRRGARGVGLERCDAEFVADAGARCRDSPACVLEKGSIARRGDR</sequence>
<evidence type="ECO:0000256" key="1">
    <source>
        <dbReference type="SAM" id="MobiDB-lite"/>
    </source>
</evidence>
<dbReference type="AlphaFoldDB" id="A0A8D7BBW6"/>
<evidence type="ECO:0000313" key="2">
    <source>
        <dbReference type="EMBL" id="CAG1863161.1"/>
    </source>
</evidence>
<feature type="compositionally biased region" description="Gly residues" evidence="1">
    <location>
        <begin position="120"/>
        <end position="130"/>
    </location>
</feature>
<accession>A0A8D7BBW6</accession>